<dbReference type="PROSITE" id="PS00069">
    <property type="entry name" value="G6P_DEHYDROGENASE"/>
    <property type="match status" value="1"/>
</dbReference>
<dbReference type="GO" id="GO:0050661">
    <property type="term" value="F:NADP binding"/>
    <property type="evidence" value="ECO:0007669"/>
    <property type="project" value="UniProtKB-UniRule"/>
</dbReference>
<dbReference type="Gene3D" id="3.30.360.10">
    <property type="entry name" value="Dihydrodipicolinate Reductase, domain 2"/>
    <property type="match status" value="1"/>
</dbReference>
<keyword evidence="6 7" id="KW-0119">Carbohydrate metabolism</keyword>
<evidence type="ECO:0000256" key="2">
    <source>
        <dbReference type="ARBA" id="ARBA00009975"/>
    </source>
</evidence>
<dbReference type="SUPFAM" id="SSF55347">
    <property type="entry name" value="Glyceraldehyde-3-phosphate dehydrogenase-like, C-terminal domain"/>
    <property type="match status" value="1"/>
</dbReference>
<dbReference type="Pfam" id="PF02781">
    <property type="entry name" value="G6PD_C"/>
    <property type="match status" value="1"/>
</dbReference>
<dbReference type="EC" id="1.1.1.49" evidence="7"/>
<dbReference type="SUPFAM" id="SSF51735">
    <property type="entry name" value="NAD(P)-binding Rossmann-fold domains"/>
    <property type="match status" value="1"/>
</dbReference>
<evidence type="ECO:0000256" key="3">
    <source>
        <dbReference type="ARBA" id="ARBA00022526"/>
    </source>
</evidence>
<dbReference type="Pfam" id="PF00479">
    <property type="entry name" value="G6PD_N"/>
    <property type="match status" value="1"/>
</dbReference>
<dbReference type="EMBL" id="LGFG01000208">
    <property type="protein sequence ID" value="KUK22267.1"/>
    <property type="molecule type" value="Genomic_DNA"/>
</dbReference>
<feature type="binding site" evidence="7">
    <location>
        <position position="350"/>
    </location>
    <ligand>
        <name>substrate</name>
    </ligand>
</feature>
<proteinExistence type="inferred from homology"/>
<dbReference type="InterPro" id="IPR019796">
    <property type="entry name" value="G6P_DH_AS"/>
</dbReference>
<dbReference type="HAMAP" id="MF_00966">
    <property type="entry name" value="G6PD"/>
    <property type="match status" value="1"/>
</dbReference>
<comment type="catalytic activity">
    <reaction evidence="7">
        <text>D-glucose 6-phosphate + NADP(+) = 6-phospho-D-glucono-1,5-lactone + NADPH + H(+)</text>
        <dbReference type="Rhea" id="RHEA:15841"/>
        <dbReference type="ChEBI" id="CHEBI:15378"/>
        <dbReference type="ChEBI" id="CHEBI:57783"/>
        <dbReference type="ChEBI" id="CHEBI:57955"/>
        <dbReference type="ChEBI" id="CHEBI:58349"/>
        <dbReference type="ChEBI" id="CHEBI:61548"/>
        <dbReference type="EC" id="1.1.1.49"/>
    </reaction>
</comment>
<dbReference type="PANTHER" id="PTHR23429:SF0">
    <property type="entry name" value="GLUCOSE-6-PHOSPHATE 1-DEHYDROGENASE"/>
    <property type="match status" value="1"/>
</dbReference>
<dbReference type="UniPathway" id="UPA00115">
    <property type="reaction ID" value="UER00408"/>
</dbReference>
<feature type="binding site" evidence="7">
    <location>
        <begin position="31"/>
        <end position="38"/>
    </location>
    <ligand>
        <name>NADP(+)</name>
        <dbReference type="ChEBI" id="CHEBI:58349"/>
    </ligand>
</feature>
<feature type="binding site" evidence="7">
    <location>
        <position position="153"/>
    </location>
    <ligand>
        <name>NADP(+)</name>
        <dbReference type="ChEBI" id="CHEBI:58349"/>
    </ligand>
</feature>
<feature type="binding site" evidence="7">
    <location>
        <position position="345"/>
    </location>
    <ligand>
        <name>substrate</name>
    </ligand>
</feature>
<comment type="function">
    <text evidence="7">Catalyzes the oxidation of glucose 6-phosphate to 6-phosphogluconolactone.</text>
</comment>
<keyword evidence="4 7" id="KW-0521">NADP</keyword>
<feature type="domain" description="Glucose-6-phosphate dehydrogenase NAD-binding" evidence="8">
    <location>
        <begin position="28"/>
        <end position="192"/>
    </location>
</feature>
<sequence>MKCSLGLEKCPDDTLRCFPKIEQPFGIVIFGASGDLTKRKLIPALNRLFEAGILPDRFFVLGAARTNMDDEEFRSRFEAHPDFLRHCSYISVDYHNPESFKSLKNTIETLMKRIDSNNLVFYLAVPPDLYIPILENLSKSGLNEKPARVVIEKPFGKDLESARRLEETLKKYFQEDQIFRIDHYLGKETVQNILVFRFANFIFEEIWNNKFVDHVQITMAEDIGVEHRAGYFENVGLLRDIFQNHMLQVLALIAMEPPSSFNGENFRNERVKLLRSIRPLPVKELENWIVRGQYGRGVVNGKEVPAYREEPGVDEDSNVETFVAMKLFIDNWRWSGVPFYLRAGKRLPRKITEVAVVFKKIPHSIFAGVPSDELEPNTIVFTLQPNEGISLEFQVKRPCPGMFPQLLSMDFRYEDYFGVKLPDAYERLLLDVILGDPTLFMRRDDLEVSWELLDPVLKAWENDPIRFSPHVYPAGTWGPREADLLIERDGRKWRKL</sequence>
<evidence type="ECO:0000256" key="4">
    <source>
        <dbReference type="ARBA" id="ARBA00022857"/>
    </source>
</evidence>
<evidence type="ECO:0000313" key="11">
    <source>
        <dbReference type="Proteomes" id="UP000058636"/>
    </source>
</evidence>
<dbReference type="PRINTS" id="PR00079">
    <property type="entry name" value="G6PDHDRGNASE"/>
</dbReference>
<dbReference type="InterPro" id="IPR022675">
    <property type="entry name" value="G6P_DH_C"/>
</dbReference>
<evidence type="ECO:0000256" key="5">
    <source>
        <dbReference type="ARBA" id="ARBA00023002"/>
    </source>
</evidence>
<protein>
    <recommendedName>
        <fullName evidence="7">Glucose-6-phosphate 1-dehydrogenase</fullName>
        <shortName evidence="7">G6PD</shortName>
        <ecNumber evidence="7">1.1.1.49</ecNumber>
    </recommendedName>
</protein>
<evidence type="ECO:0000256" key="1">
    <source>
        <dbReference type="ARBA" id="ARBA00004937"/>
    </source>
</evidence>
<comment type="similarity">
    <text evidence="2 7">Belongs to the glucose-6-phosphate dehydrogenase family.</text>
</comment>
<dbReference type="Proteomes" id="UP000058636">
    <property type="component" value="Unassembled WGS sequence"/>
</dbReference>
<dbReference type="AlphaFoldDB" id="A0A101EP13"/>
<dbReference type="InterPro" id="IPR022674">
    <property type="entry name" value="G6P_DH_NAD-bd"/>
</dbReference>
<feature type="binding site" evidence="7">
    <location>
        <position position="183"/>
    </location>
    <ligand>
        <name>substrate</name>
    </ligand>
</feature>
<evidence type="ECO:0000256" key="7">
    <source>
        <dbReference type="HAMAP-Rule" id="MF_00966"/>
    </source>
</evidence>
<evidence type="ECO:0000259" key="9">
    <source>
        <dbReference type="Pfam" id="PF02781"/>
    </source>
</evidence>
<evidence type="ECO:0000256" key="6">
    <source>
        <dbReference type="ARBA" id="ARBA00023277"/>
    </source>
</evidence>
<keyword evidence="5 7" id="KW-0560">Oxidoreductase</keyword>
<dbReference type="GO" id="GO:0009051">
    <property type="term" value="P:pentose-phosphate shunt, oxidative branch"/>
    <property type="evidence" value="ECO:0007669"/>
    <property type="project" value="TreeGrafter"/>
</dbReference>
<feature type="binding site" evidence="7">
    <location>
        <position position="221"/>
    </location>
    <ligand>
        <name>substrate</name>
    </ligand>
</feature>
<organism evidence="10 11">
    <name type="scientific">Thermotoga petrophila</name>
    <dbReference type="NCBI Taxonomy" id="93929"/>
    <lineage>
        <taxon>Bacteria</taxon>
        <taxon>Thermotogati</taxon>
        <taxon>Thermotogota</taxon>
        <taxon>Thermotogae</taxon>
        <taxon>Thermotogales</taxon>
        <taxon>Thermotogaceae</taxon>
        <taxon>Thermotoga</taxon>
    </lineage>
</organism>
<dbReference type="GO" id="GO:0004345">
    <property type="term" value="F:glucose-6-phosphate dehydrogenase activity"/>
    <property type="evidence" value="ECO:0007669"/>
    <property type="project" value="UniProtKB-UniRule"/>
</dbReference>
<dbReference type="PANTHER" id="PTHR23429">
    <property type="entry name" value="GLUCOSE-6-PHOSPHATE 1-DEHYDROGENASE G6PD"/>
    <property type="match status" value="1"/>
</dbReference>
<evidence type="ECO:0000313" key="10">
    <source>
        <dbReference type="EMBL" id="KUK22267.1"/>
    </source>
</evidence>
<dbReference type="InterPro" id="IPR001282">
    <property type="entry name" value="G6P_DH"/>
</dbReference>
<keyword evidence="3 7" id="KW-0313">Glucose metabolism</keyword>
<evidence type="ECO:0000259" key="8">
    <source>
        <dbReference type="Pfam" id="PF00479"/>
    </source>
</evidence>
<feature type="binding site" evidence="7">
    <location>
        <position position="187"/>
    </location>
    <ligand>
        <name>substrate</name>
    </ligand>
</feature>
<feature type="domain" description="Glucose-6-phosphate dehydrogenase C-terminal" evidence="9">
    <location>
        <begin position="194"/>
        <end position="494"/>
    </location>
</feature>
<gene>
    <name evidence="7" type="primary">zwf</name>
    <name evidence="10" type="ORF">XD57_1635</name>
</gene>
<comment type="pathway">
    <text evidence="1 7">Carbohydrate degradation; pentose phosphate pathway; D-ribulose 5-phosphate from D-glucose 6-phosphate (oxidative stage): step 1/3.</text>
</comment>
<dbReference type="Gene3D" id="3.40.50.720">
    <property type="entry name" value="NAD(P)-binding Rossmann-like Domain"/>
    <property type="match status" value="1"/>
</dbReference>
<dbReference type="GO" id="GO:0005829">
    <property type="term" value="C:cytosol"/>
    <property type="evidence" value="ECO:0007669"/>
    <property type="project" value="TreeGrafter"/>
</dbReference>
<comment type="caution">
    <text evidence="7">Lacks conserved residue(s) required for the propagation of feature annotation.</text>
</comment>
<feature type="active site" description="Proton acceptor" evidence="7">
    <location>
        <position position="245"/>
    </location>
</feature>
<dbReference type="GO" id="GO:0006006">
    <property type="term" value="P:glucose metabolic process"/>
    <property type="evidence" value="ECO:0007669"/>
    <property type="project" value="UniProtKB-KW"/>
</dbReference>
<feature type="binding site" evidence="7">
    <location>
        <position position="65"/>
    </location>
    <ligand>
        <name>NADP(+)</name>
        <dbReference type="ChEBI" id="CHEBI:58349"/>
    </ligand>
</feature>
<accession>A0A101EP13</accession>
<name>A0A101EP13_9THEM</name>
<feature type="binding site" evidence="7">
    <location>
        <position position="240"/>
    </location>
    <ligand>
        <name>substrate</name>
    </ligand>
</feature>
<dbReference type="InterPro" id="IPR036291">
    <property type="entry name" value="NAD(P)-bd_dom_sf"/>
</dbReference>
<reference evidence="10 11" key="1">
    <citation type="journal article" date="2015" name="MBio">
        <title>Genome-Resolved Metagenomic Analysis Reveals Roles for Candidate Phyla and Other Microbial Community Members in Biogeochemical Transformations in Oil Reservoirs.</title>
        <authorList>
            <person name="Hu P."/>
            <person name="Tom L."/>
            <person name="Singh A."/>
            <person name="Thomas B.C."/>
            <person name="Baker B.J."/>
            <person name="Piceno Y.M."/>
            <person name="Andersen G.L."/>
            <person name="Banfield J.F."/>
        </authorList>
    </citation>
    <scope>NUCLEOTIDE SEQUENCE [LARGE SCALE GENOMIC DNA]</scope>
    <source>
        <strain evidence="10">46_26</strain>
    </source>
</reference>
<dbReference type="PIRSF" id="PIRSF000110">
    <property type="entry name" value="G6PD"/>
    <property type="match status" value="1"/>
</dbReference>
<dbReference type="NCBIfam" id="TIGR00871">
    <property type="entry name" value="zwf"/>
    <property type="match status" value="1"/>
</dbReference>
<dbReference type="PATRIC" id="fig|93930.3.peg.775"/>
<comment type="caution">
    <text evidence="10">The sequence shown here is derived from an EMBL/GenBank/DDBJ whole genome shotgun (WGS) entry which is preliminary data.</text>
</comment>